<keyword evidence="1" id="KW-0812">Transmembrane</keyword>
<keyword evidence="1" id="KW-0472">Membrane</keyword>
<keyword evidence="1" id="KW-1133">Transmembrane helix</keyword>
<protein>
    <submittedName>
        <fullName evidence="2">Uncharacterized protein</fullName>
    </submittedName>
</protein>
<dbReference type="EMBL" id="MK500495">
    <property type="protein sequence ID" value="QBK90646.1"/>
    <property type="molecule type" value="Genomic_DNA"/>
</dbReference>
<gene>
    <name evidence="2" type="ORF">LCPAC104_01430</name>
</gene>
<accession>A0A481Z4W5</accession>
<proteinExistence type="predicted"/>
<feature type="transmembrane region" description="Helical" evidence="1">
    <location>
        <begin position="6"/>
        <end position="28"/>
    </location>
</feature>
<name>A0A481Z4W5_9VIRU</name>
<reference evidence="2" key="1">
    <citation type="journal article" date="2019" name="MBio">
        <title>Virus Genomes from Deep Sea Sediments Expand the Ocean Megavirome and Support Independent Origins of Viral Gigantism.</title>
        <authorList>
            <person name="Backstrom D."/>
            <person name="Yutin N."/>
            <person name="Jorgensen S.L."/>
            <person name="Dharamshi J."/>
            <person name="Homa F."/>
            <person name="Zaremba-Niedwiedzka K."/>
            <person name="Spang A."/>
            <person name="Wolf Y.I."/>
            <person name="Koonin E.V."/>
            <person name="Ettema T.J."/>
        </authorList>
    </citation>
    <scope>NUCLEOTIDE SEQUENCE</scope>
</reference>
<evidence type="ECO:0000313" key="2">
    <source>
        <dbReference type="EMBL" id="QBK90646.1"/>
    </source>
</evidence>
<evidence type="ECO:0000256" key="1">
    <source>
        <dbReference type="SAM" id="Phobius"/>
    </source>
</evidence>
<organism evidence="2">
    <name type="scientific">Pithovirus LCPAC104</name>
    <dbReference type="NCBI Taxonomy" id="2506589"/>
    <lineage>
        <taxon>Viruses</taxon>
        <taxon>Pithoviruses</taxon>
    </lineage>
</organism>
<sequence>MSNGSGWFALVVILIIIIIIVIFSILFFQREEQVLLGSVYQIIQNGLTSGNSDEVSNGGSILYIMNSSSNLNLTIPPGRSVNGIVIDIKNNTTASILNVIAGPGVTLNDGLLGITVSPSGLSRWVVIGNNSYLRTQ</sequence>